<sequence>MNLCWKQPGKKIVGPATMDDSKNISENSDSQSTEVSTIALSKQPPTTPMNLIADSADGACQAREGRLRTNL</sequence>
<keyword evidence="3" id="KW-1185">Reference proteome</keyword>
<protein>
    <submittedName>
        <fullName evidence="2">(apollo) hypothetical protein</fullName>
    </submittedName>
</protein>
<evidence type="ECO:0000313" key="2">
    <source>
        <dbReference type="EMBL" id="CAG5056846.1"/>
    </source>
</evidence>
<reference evidence="2" key="1">
    <citation type="submission" date="2021-04" db="EMBL/GenBank/DDBJ databases">
        <authorList>
            <person name="Tunstrom K."/>
        </authorList>
    </citation>
    <scope>NUCLEOTIDE SEQUENCE</scope>
</reference>
<comment type="caution">
    <text evidence="2">The sequence shown here is derived from an EMBL/GenBank/DDBJ whole genome shotgun (WGS) entry which is preliminary data.</text>
</comment>
<organism evidence="2 3">
    <name type="scientific">Parnassius apollo</name>
    <name type="common">Apollo butterfly</name>
    <name type="synonym">Papilio apollo</name>
    <dbReference type="NCBI Taxonomy" id="110799"/>
    <lineage>
        <taxon>Eukaryota</taxon>
        <taxon>Metazoa</taxon>
        <taxon>Ecdysozoa</taxon>
        <taxon>Arthropoda</taxon>
        <taxon>Hexapoda</taxon>
        <taxon>Insecta</taxon>
        <taxon>Pterygota</taxon>
        <taxon>Neoptera</taxon>
        <taxon>Endopterygota</taxon>
        <taxon>Lepidoptera</taxon>
        <taxon>Glossata</taxon>
        <taxon>Ditrysia</taxon>
        <taxon>Papilionoidea</taxon>
        <taxon>Papilionidae</taxon>
        <taxon>Parnassiinae</taxon>
        <taxon>Parnassini</taxon>
        <taxon>Parnassius</taxon>
        <taxon>Parnassius</taxon>
    </lineage>
</organism>
<name>A0A8S3YBU4_PARAO</name>
<feature type="compositionally biased region" description="Polar residues" evidence="1">
    <location>
        <begin position="24"/>
        <end position="44"/>
    </location>
</feature>
<accession>A0A8S3YBU4</accession>
<evidence type="ECO:0000313" key="3">
    <source>
        <dbReference type="Proteomes" id="UP000691718"/>
    </source>
</evidence>
<dbReference type="Proteomes" id="UP000691718">
    <property type="component" value="Unassembled WGS sequence"/>
</dbReference>
<evidence type="ECO:0000256" key="1">
    <source>
        <dbReference type="SAM" id="MobiDB-lite"/>
    </source>
</evidence>
<proteinExistence type="predicted"/>
<feature type="region of interest" description="Disordered" evidence="1">
    <location>
        <begin position="1"/>
        <end position="47"/>
    </location>
</feature>
<dbReference type="EMBL" id="CAJQZP010001616">
    <property type="protein sequence ID" value="CAG5056846.1"/>
    <property type="molecule type" value="Genomic_DNA"/>
</dbReference>
<dbReference type="AlphaFoldDB" id="A0A8S3YBU4"/>
<gene>
    <name evidence="2" type="ORF">PAPOLLO_LOCUS26934</name>
</gene>